<feature type="region of interest" description="Disordered" evidence="1">
    <location>
        <begin position="32"/>
        <end position="107"/>
    </location>
</feature>
<evidence type="ECO:0000313" key="3">
    <source>
        <dbReference type="EMBL" id="WCE69177.1"/>
    </source>
</evidence>
<gene>
    <name evidence="3" type="ORF">PL336_10220</name>
</gene>
<feature type="chain" id="PRO_5043343212" evidence="2">
    <location>
        <begin position="30"/>
        <end position="551"/>
    </location>
</feature>
<evidence type="ECO:0000256" key="1">
    <source>
        <dbReference type="SAM" id="MobiDB-lite"/>
    </source>
</evidence>
<dbReference type="Proteomes" id="UP001210770">
    <property type="component" value="Chromosome"/>
</dbReference>
<accession>A0AAX3LLB8</accession>
<dbReference type="EMBL" id="CP116423">
    <property type="protein sequence ID" value="WCE69177.1"/>
    <property type="molecule type" value="Genomic_DNA"/>
</dbReference>
<feature type="signal peptide" evidence="2">
    <location>
        <begin position="1"/>
        <end position="29"/>
    </location>
</feature>
<protein>
    <submittedName>
        <fullName evidence="3">Uncharacterized protein</fullName>
    </submittedName>
</protein>
<evidence type="ECO:0000256" key="2">
    <source>
        <dbReference type="SAM" id="SignalP"/>
    </source>
</evidence>
<name>A0AAX3LLB8_9RHOB</name>
<feature type="compositionally biased region" description="Low complexity" evidence="1">
    <location>
        <begin position="44"/>
        <end position="59"/>
    </location>
</feature>
<keyword evidence="2" id="KW-0732">Signal</keyword>
<proteinExistence type="predicted"/>
<evidence type="ECO:0000313" key="4">
    <source>
        <dbReference type="Proteomes" id="UP001210770"/>
    </source>
</evidence>
<reference evidence="3" key="1">
    <citation type="submission" date="2023-01" db="EMBL/GenBank/DDBJ databases">
        <title>Comparative genomic analysis of cold water coral derived Sulfitobacter faviae: insights into their metabolism and habitat adaptation.</title>
        <authorList>
            <person name="Guo Y."/>
            <person name="Lin S."/>
            <person name="Huang Z."/>
            <person name="Tang K."/>
            <person name="Wang X."/>
        </authorList>
    </citation>
    <scope>NUCLEOTIDE SEQUENCE</scope>
    <source>
        <strain evidence="3">SCSIO W_1865</strain>
    </source>
</reference>
<feature type="compositionally biased region" description="Pro residues" evidence="1">
    <location>
        <begin position="79"/>
        <end position="100"/>
    </location>
</feature>
<organism evidence="3 4">
    <name type="scientific">Sulfitobacter faviae</name>
    <dbReference type="NCBI Taxonomy" id="1775881"/>
    <lineage>
        <taxon>Bacteria</taxon>
        <taxon>Pseudomonadati</taxon>
        <taxon>Pseudomonadota</taxon>
        <taxon>Alphaproteobacteria</taxon>
        <taxon>Rhodobacterales</taxon>
        <taxon>Roseobacteraceae</taxon>
        <taxon>Sulfitobacter</taxon>
    </lineage>
</organism>
<dbReference type="AlphaFoldDB" id="A0AAX3LLB8"/>
<sequence>MSGVANALSKGKRALCAALICSVSATALLAESEEDRNLGRESRQAAQQQEQPPAANDQPLSVIDWLGAQSPPENRPKRPPNPGRVPEPPVADSALPPPVQVTPLGDGAPRRIGLVPGSVTGLRGDIWLGSDASALIDRIRDLPDLHLPAAQALLYTVLLAEAQAPQGEARNGDLLALARGEKLMELGALDPALSLIEQAGVTTSTAHFDLWMQLSLLTGTEHRVCERLVKSPHLTRDYGTRIFCNARAGNWENAALTFGSAQALGLLPEAQLELFDRFLNPDFYEGAEPLRVPRQMDPMTFRLFETIGEPLPSNILPRAYAVADLRDIAGWKAQLEAAERLTRAGALPDNLLLGLYTDRQPAASGGVWDRVAALQRFETALRTGSAEAVAKTLPPAWEAMREASLEVAFATLFAEPLSTIPLAGRPARLARDVALLSPNYEAAAARVIGKSPEDELLRAVAVGDAPKGPAPDAPLAAAVHDAFADPTPRTDLMALARAKELGMAILRLLSLLHDGASGDTSALRDALATLRALGLEDTARRAALQIVLLQQ</sequence>